<keyword evidence="12" id="KW-0456">Lyase</keyword>
<organism evidence="12 13">
    <name type="scientific">Methylocella silvestris (strain DSM 15510 / CIP 108128 / LMG 27833 / NCIMB 13906 / BL2)</name>
    <dbReference type="NCBI Taxonomy" id="395965"/>
    <lineage>
        <taxon>Bacteria</taxon>
        <taxon>Pseudomonadati</taxon>
        <taxon>Pseudomonadota</taxon>
        <taxon>Alphaproteobacteria</taxon>
        <taxon>Hyphomicrobiales</taxon>
        <taxon>Beijerinckiaceae</taxon>
        <taxon>Methylocella</taxon>
    </lineage>
</organism>
<dbReference type="eggNOG" id="COG0415">
    <property type="taxonomic scope" value="Bacteria"/>
</dbReference>
<comment type="cofactor">
    <cofactor evidence="8">
        <name>FAD</name>
        <dbReference type="ChEBI" id="CHEBI:57692"/>
    </cofactor>
    <text evidence="8">Binds 1 FAD per subunit.</text>
</comment>
<feature type="domain" description="Photolyase/cryptochrome alpha/beta" evidence="11">
    <location>
        <begin position="8"/>
        <end position="137"/>
    </location>
</feature>
<dbReference type="InterPro" id="IPR036134">
    <property type="entry name" value="Crypto/Photolyase_FAD-like_sf"/>
</dbReference>
<feature type="site" description="Electron transfer via tryptophanyl radical" evidence="9">
    <location>
        <position position="393"/>
    </location>
</feature>
<dbReference type="InterPro" id="IPR005101">
    <property type="entry name" value="Cryptochr/Photolyase_FAD-bd"/>
</dbReference>
<dbReference type="Proteomes" id="UP000002257">
    <property type="component" value="Chromosome"/>
</dbReference>
<keyword evidence="13" id="KW-1185">Reference proteome</keyword>
<reference evidence="12 13" key="1">
    <citation type="journal article" date="2010" name="J. Bacteriol.">
        <title>Complete genome sequence of the aerobic facultative methanotroph Methylocella silvestris BL2.</title>
        <authorList>
            <person name="Chen Y."/>
            <person name="Crombie A."/>
            <person name="Rahman M.T."/>
            <person name="Dedysh S.N."/>
            <person name="Liesack W."/>
            <person name="Stott M.B."/>
            <person name="Alam M."/>
            <person name="Theisen A.R."/>
            <person name="Murrell J.C."/>
            <person name="Dunfield P.F."/>
        </authorList>
    </citation>
    <scope>NUCLEOTIDE SEQUENCE [LARGE SCALE GENOMIC DNA]</scope>
    <source>
        <strain evidence="13">DSM 15510 / CIP 108128 / LMG 27833 / NCIMB 13906 / BL2</strain>
    </source>
</reference>
<feature type="site" description="Electron transfer via tryptophanyl radical" evidence="9">
    <location>
        <position position="316"/>
    </location>
</feature>
<dbReference type="PROSITE" id="PS51645">
    <property type="entry name" value="PHR_CRY_ALPHA_BETA"/>
    <property type="match status" value="1"/>
</dbReference>
<dbReference type="Gene3D" id="1.10.579.10">
    <property type="entry name" value="DNA Cyclobutane Dipyrimidine Photolyase, subunit A, domain 3"/>
    <property type="match status" value="1"/>
</dbReference>
<dbReference type="InterPro" id="IPR018394">
    <property type="entry name" value="DNA_photolyase_1_CS_C"/>
</dbReference>
<dbReference type="PANTHER" id="PTHR11455">
    <property type="entry name" value="CRYPTOCHROME"/>
    <property type="match status" value="1"/>
</dbReference>
<dbReference type="InterPro" id="IPR014729">
    <property type="entry name" value="Rossmann-like_a/b/a_fold"/>
</dbReference>
<keyword evidence="6 10" id="KW-0157">Chromophore</keyword>
<dbReference type="OrthoDB" id="9772484at2"/>
<protein>
    <recommendedName>
        <fullName evidence="3">Deoxyribodipyrimidine photo-lyase</fullName>
        <ecNumber evidence="2">4.1.99.3</ecNumber>
    </recommendedName>
</protein>
<dbReference type="Pfam" id="PF00875">
    <property type="entry name" value="DNA_photolyase"/>
    <property type="match status" value="1"/>
</dbReference>
<dbReference type="PRINTS" id="PR00147">
    <property type="entry name" value="DNAPHOTLYASE"/>
</dbReference>
<evidence type="ECO:0000256" key="9">
    <source>
        <dbReference type="PIRSR" id="PIRSR602081-2"/>
    </source>
</evidence>
<dbReference type="GO" id="GO:0003677">
    <property type="term" value="F:DNA binding"/>
    <property type="evidence" value="ECO:0007669"/>
    <property type="project" value="TreeGrafter"/>
</dbReference>
<dbReference type="GO" id="GO:0003904">
    <property type="term" value="F:deoxyribodipyrimidine photo-lyase activity"/>
    <property type="evidence" value="ECO:0007669"/>
    <property type="project" value="UniProtKB-EC"/>
</dbReference>
<comment type="catalytic activity">
    <reaction evidence="7">
        <text>cyclobutadipyrimidine (in DNA) = 2 pyrimidine residues (in DNA).</text>
        <dbReference type="EC" id="4.1.99.3"/>
    </reaction>
</comment>
<dbReference type="Pfam" id="PF03441">
    <property type="entry name" value="FAD_binding_7"/>
    <property type="match status" value="1"/>
</dbReference>
<keyword evidence="5 8" id="KW-0274">FAD</keyword>
<name>B8EQT2_METSB</name>
<dbReference type="PROSITE" id="PS00691">
    <property type="entry name" value="DNA_PHOTOLYASES_1_2"/>
    <property type="match status" value="1"/>
</dbReference>
<dbReference type="SUPFAM" id="SSF48173">
    <property type="entry name" value="Cryptochrome/photolyase FAD-binding domain"/>
    <property type="match status" value="1"/>
</dbReference>
<dbReference type="GO" id="GO:0000719">
    <property type="term" value="P:photoreactive repair"/>
    <property type="evidence" value="ECO:0007669"/>
    <property type="project" value="UniProtKB-ARBA"/>
</dbReference>
<dbReference type="AlphaFoldDB" id="B8EQT2"/>
<dbReference type="SUPFAM" id="SSF52425">
    <property type="entry name" value="Cryptochrome/photolyase, N-terminal domain"/>
    <property type="match status" value="1"/>
</dbReference>
<dbReference type="PANTHER" id="PTHR11455:SF9">
    <property type="entry name" value="CRYPTOCHROME CIRCADIAN CLOCK 5 ISOFORM X1"/>
    <property type="match status" value="1"/>
</dbReference>
<dbReference type="STRING" id="395965.Msil_0377"/>
<evidence type="ECO:0000256" key="10">
    <source>
        <dbReference type="RuleBase" id="RU004182"/>
    </source>
</evidence>
<evidence type="ECO:0000313" key="13">
    <source>
        <dbReference type="Proteomes" id="UP000002257"/>
    </source>
</evidence>
<dbReference type="FunFam" id="1.10.579.10:FF:000003">
    <property type="entry name" value="Deoxyribodipyrimidine photo-lyase"/>
    <property type="match status" value="1"/>
</dbReference>
<dbReference type="PROSITE" id="PS00394">
    <property type="entry name" value="DNA_PHOTOLYASES_1_1"/>
    <property type="match status" value="1"/>
</dbReference>
<evidence type="ECO:0000313" key="12">
    <source>
        <dbReference type="EMBL" id="ACK49353.1"/>
    </source>
</evidence>
<proteinExistence type="inferred from homology"/>
<gene>
    <name evidence="12" type="ordered locus">Msil_0377</name>
</gene>
<evidence type="ECO:0000256" key="6">
    <source>
        <dbReference type="ARBA" id="ARBA00022991"/>
    </source>
</evidence>
<keyword evidence="4 8" id="KW-0285">Flavoprotein</keyword>
<evidence type="ECO:0000256" key="7">
    <source>
        <dbReference type="ARBA" id="ARBA00033999"/>
    </source>
</evidence>
<feature type="binding site" evidence="8">
    <location>
        <position position="234"/>
    </location>
    <ligand>
        <name>FAD</name>
        <dbReference type="ChEBI" id="CHEBI:57692"/>
    </ligand>
</feature>
<dbReference type="HOGENOM" id="CLU_010348_2_2_5"/>
<sequence>MAAPKTQNTAIVWFRDDLRLADNEALAAALSTGGPLLCVYILEDGTAGFRPLGGAARWWLHHSLQALGQDIAAKGGRLDLFCGEARRILPALAEAAGARIICWTRRYGGPEMAVDAALKAQFKTSGVEAKSFNGHLLHEPWDITRGDGHGFAVYTPYWRAASAAAQVGEPLPAPDRLPAAPIPRGALRTTSIEALALLPEKPDWAGGLRAAWRPGENGAQERLKAFLEGEIASYSLERNRPSADAVSRLSPHLRFGEIGPRQIFAAVRTAWDNAAQKGGVKFLAELGWREFNYHLSFYHPDAARQNIQRRFDKMPWREPAPRELSAWQRGETGYPLIDAGMRELWATGYMHNRVRMVVASFLIKHLLIDWRIGENWFWDTLCDADPANNPMNWQWVAGSGADAAPYFRIFNPVLQGEKFDAAGDYVRRWIPELAKLPNKWIHKPFAAPPALLRGAGVELGKNYPRPIVDLAEGRARALAAFEKVKG</sequence>
<evidence type="ECO:0000256" key="5">
    <source>
        <dbReference type="ARBA" id="ARBA00022827"/>
    </source>
</evidence>
<comment type="cofactor">
    <cofactor evidence="1">
        <name>(6R)-5,10-methylene-5,6,7,8-tetrahydrofolate</name>
        <dbReference type="ChEBI" id="CHEBI:15636"/>
    </cofactor>
</comment>
<dbReference type="EC" id="4.1.99.3" evidence="2"/>
<dbReference type="InterPro" id="IPR036155">
    <property type="entry name" value="Crypto/Photolyase_N_sf"/>
</dbReference>
<evidence type="ECO:0000256" key="8">
    <source>
        <dbReference type="PIRSR" id="PIRSR602081-1"/>
    </source>
</evidence>
<comment type="similarity">
    <text evidence="10">Belongs to the DNA photolyase family.</text>
</comment>
<dbReference type="EMBL" id="CP001280">
    <property type="protein sequence ID" value="ACK49353.1"/>
    <property type="molecule type" value="Genomic_DNA"/>
</dbReference>
<feature type="binding site" evidence="8">
    <location>
        <begin position="383"/>
        <end position="385"/>
    </location>
    <ligand>
        <name>FAD</name>
        <dbReference type="ChEBI" id="CHEBI:57692"/>
    </ligand>
</feature>
<dbReference type="GO" id="GO:0071949">
    <property type="term" value="F:FAD binding"/>
    <property type="evidence" value="ECO:0007669"/>
    <property type="project" value="TreeGrafter"/>
</dbReference>
<dbReference type="Gene3D" id="3.40.50.620">
    <property type="entry name" value="HUPs"/>
    <property type="match status" value="1"/>
</dbReference>
<dbReference type="GO" id="GO:0009416">
    <property type="term" value="P:response to light stimulus"/>
    <property type="evidence" value="ECO:0007669"/>
    <property type="project" value="TreeGrafter"/>
</dbReference>
<accession>B8EQT2</accession>
<dbReference type="InterPro" id="IPR002081">
    <property type="entry name" value="Cryptochrome/DNA_photolyase_1"/>
</dbReference>
<feature type="binding site" evidence="8">
    <location>
        <position position="282"/>
    </location>
    <ligand>
        <name>FAD</name>
        <dbReference type="ChEBI" id="CHEBI:57692"/>
    </ligand>
</feature>
<evidence type="ECO:0000256" key="3">
    <source>
        <dbReference type="ARBA" id="ARBA00014046"/>
    </source>
</evidence>
<evidence type="ECO:0000256" key="1">
    <source>
        <dbReference type="ARBA" id="ARBA00001932"/>
    </source>
</evidence>
<dbReference type="RefSeq" id="WP_012589423.1">
    <property type="nucleotide sequence ID" value="NC_011666.1"/>
</dbReference>
<dbReference type="KEGG" id="msl:Msil_0377"/>
<dbReference type="Gene3D" id="1.25.40.80">
    <property type="match status" value="1"/>
</dbReference>
<evidence type="ECO:0000259" key="11">
    <source>
        <dbReference type="PROSITE" id="PS51645"/>
    </source>
</evidence>
<evidence type="ECO:0000256" key="2">
    <source>
        <dbReference type="ARBA" id="ARBA00013149"/>
    </source>
</evidence>
<dbReference type="InterPro" id="IPR006050">
    <property type="entry name" value="DNA_photolyase_N"/>
</dbReference>
<evidence type="ECO:0000256" key="4">
    <source>
        <dbReference type="ARBA" id="ARBA00022630"/>
    </source>
</evidence>
<feature type="site" description="Electron transfer via tryptophanyl radical" evidence="9">
    <location>
        <position position="370"/>
    </location>
</feature>